<evidence type="ECO:0000313" key="2">
    <source>
        <dbReference type="Proteomes" id="UP000278152"/>
    </source>
</evidence>
<gene>
    <name evidence="1" type="ORF">myaer102_14410</name>
</gene>
<dbReference type="AlphaFoldDB" id="A0A3G9K1U4"/>
<evidence type="ECO:0000313" key="1">
    <source>
        <dbReference type="EMBL" id="BBH38925.1"/>
    </source>
</evidence>
<sequence length="77" mass="8277">MNSHQELSQSKPDLATVKKAVKKEYQQIAGIEGVGIGDGVINIYVSNPDVIKQLPSTFQNVPLNCVITGIIEALNTP</sequence>
<dbReference type="Proteomes" id="UP000278152">
    <property type="component" value="Chromosome"/>
</dbReference>
<dbReference type="KEGG" id="mvz:myaer102_14410"/>
<organism evidence="1 2">
    <name type="scientific">Microcystis viridis NIES-102</name>
    <dbReference type="NCBI Taxonomy" id="213615"/>
    <lineage>
        <taxon>Bacteria</taxon>
        <taxon>Bacillati</taxon>
        <taxon>Cyanobacteriota</taxon>
        <taxon>Cyanophyceae</taxon>
        <taxon>Oscillatoriophycideae</taxon>
        <taxon>Chroococcales</taxon>
        <taxon>Microcystaceae</taxon>
        <taxon>Microcystis</taxon>
    </lineage>
</organism>
<dbReference type="RefSeq" id="WP_002739041.1">
    <property type="nucleotide sequence ID" value="NZ_AP019314.1"/>
</dbReference>
<dbReference type="EMBL" id="AP019314">
    <property type="protein sequence ID" value="BBH38925.1"/>
    <property type="molecule type" value="Genomic_DNA"/>
</dbReference>
<reference evidence="1 2" key="1">
    <citation type="submission" date="2018-11" db="EMBL/GenBank/DDBJ databases">
        <title>Complete genome sequence of Microcystis aeruginosa NIES-102.</title>
        <authorList>
            <person name="Yamaguchi H."/>
            <person name="Suzuki S."/>
            <person name="Kawachi M."/>
        </authorList>
    </citation>
    <scope>NUCLEOTIDE SEQUENCE [LARGE SCALE GENOMIC DNA]</scope>
    <source>
        <strain evidence="1 2">NIES-102</strain>
    </source>
</reference>
<accession>A0A3G9K1U4</accession>
<protein>
    <submittedName>
        <fullName evidence="1">Uncharacterized protein</fullName>
    </submittedName>
</protein>
<name>A0A3G9K1U4_MICVR</name>
<proteinExistence type="predicted"/>